<dbReference type="GO" id="GO:0015627">
    <property type="term" value="C:type II protein secretion system complex"/>
    <property type="evidence" value="ECO:0007669"/>
    <property type="project" value="InterPro"/>
</dbReference>
<evidence type="ECO:0000256" key="5">
    <source>
        <dbReference type="ARBA" id="ARBA00023136"/>
    </source>
</evidence>
<keyword evidence="3 6" id="KW-0812">Transmembrane</keyword>
<dbReference type="PROSITE" id="PS00409">
    <property type="entry name" value="PROKAR_NTER_METHYL"/>
    <property type="match status" value="1"/>
</dbReference>
<gene>
    <name evidence="7" type="ORF">A2827_03380</name>
</gene>
<organism evidence="7 8">
    <name type="scientific">Candidatus Spechtbacteria bacterium RIFCSPHIGHO2_01_FULL_43_30</name>
    <dbReference type="NCBI Taxonomy" id="1802158"/>
    <lineage>
        <taxon>Bacteria</taxon>
        <taxon>Candidatus Spechtiibacteriota</taxon>
    </lineage>
</organism>
<keyword evidence="2" id="KW-0488">Methylation</keyword>
<name>A0A1G2H9P1_9BACT</name>
<dbReference type="Pfam" id="PF07963">
    <property type="entry name" value="N_methyl"/>
    <property type="match status" value="1"/>
</dbReference>
<dbReference type="EMBL" id="MHOD01000002">
    <property type="protein sequence ID" value="OGZ58668.1"/>
    <property type="molecule type" value="Genomic_DNA"/>
</dbReference>
<evidence type="ECO:0008006" key="9">
    <source>
        <dbReference type="Google" id="ProtNLM"/>
    </source>
</evidence>
<dbReference type="SUPFAM" id="SSF54523">
    <property type="entry name" value="Pili subunits"/>
    <property type="match status" value="1"/>
</dbReference>
<proteinExistence type="predicted"/>
<dbReference type="GO" id="GO:0015628">
    <property type="term" value="P:protein secretion by the type II secretion system"/>
    <property type="evidence" value="ECO:0007669"/>
    <property type="project" value="InterPro"/>
</dbReference>
<reference evidence="7 8" key="1">
    <citation type="journal article" date="2016" name="Nat. Commun.">
        <title>Thousands of microbial genomes shed light on interconnected biogeochemical processes in an aquifer system.</title>
        <authorList>
            <person name="Anantharaman K."/>
            <person name="Brown C.T."/>
            <person name="Hug L.A."/>
            <person name="Sharon I."/>
            <person name="Castelle C.J."/>
            <person name="Probst A.J."/>
            <person name="Thomas B.C."/>
            <person name="Singh A."/>
            <person name="Wilkins M.J."/>
            <person name="Karaoz U."/>
            <person name="Brodie E.L."/>
            <person name="Williams K.H."/>
            <person name="Hubbard S.S."/>
            <person name="Banfield J.F."/>
        </authorList>
    </citation>
    <scope>NUCLEOTIDE SEQUENCE [LARGE SCALE GENOMIC DNA]</scope>
</reference>
<evidence type="ECO:0000313" key="7">
    <source>
        <dbReference type="EMBL" id="OGZ58668.1"/>
    </source>
</evidence>
<keyword evidence="5 6" id="KW-0472">Membrane</keyword>
<protein>
    <recommendedName>
        <fullName evidence="9">Type II secretion system protein GspG C-terminal domain-containing protein</fullName>
    </recommendedName>
</protein>
<dbReference type="Proteomes" id="UP000177932">
    <property type="component" value="Unassembled WGS sequence"/>
</dbReference>
<evidence type="ECO:0000256" key="6">
    <source>
        <dbReference type="SAM" id="Phobius"/>
    </source>
</evidence>
<dbReference type="Gene3D" id="3.30.700.10">
    <property type="entry name" value="Glycoprotein, Type 4 Pilin"/>
    <property type="match status" value="1"/>
</dbReference>
<feature type="transmembrane region" description="Helical" evidence="6">
    <location>
        <begin position="12"/>
        <end position="36"/>
    </location>
</feature>
<evidence type="ECO:0000313" key="8">
    <source>
        <dbReference type="Proteomes" id="UP000177932"/>
    </source>
</evidence>
<dbReference type="PANTHER" id="PTHR30093:SF44">
    <property type="entry name" value="TYPE II SECRETION SYSTEM CORE PROTEIN G"/>
    <property type="match status" value="1"/>
</dbReference>
<accession>A0A1G2H9P1</accession>
<evidence type="ECO:0000256" key="1">
    <source>
        <dbReference type="ARBA" id="ARBA00004167"/>
    </source>
</evidence>
<evidence type="ECO:0000256" key="3">
    <source>
        <dbReference type="ARBA" id="ARBA00022692"/>
    </source>
</evidence>
<comment type="caution">
    <text evidence="7">The sequence shown here is derived from an EMBL/GenBank/DDBJ whole genome shotgun (WGS) entry which is preliminary data.</text>
</comment>
<dbReference type="AlphaFoldDB" id="A0A1G2H9P1"/>
<comment type="subcellular location">
    <subcellularLocation>
        <location evidence="1">Membrane</location>
        <topology evidence="1">Single-pass membrane protein</topology>
    </subcellularLocation>
</comment>
<dbReference type="PANTHER" id="PTHR30093">
    <property type="entry name" value="GENERAL SECRETION PATHWAY PROTEIN G"/>
    <property type="match status" value="1"/>
</dbReference>
<sequence length="158" mass="17074">MFKKLVKKNSKGFTLIELLVVIAIIGILATIVLVSLNSARQKARDVKRVGDMRQMQVVLESYYDDVRAYPAGDGDDATCVMDFVDVGLVGDLTPSYVPGLPADPGSNNYFYDQAIADDQNYVLVATLEDTTHSALAGDVDTANVFGCVCTDPAFCLQP</sequence>
<evidence type="ECO:0000256" key="4">
    <source>
        <dbReference type="ARBA" id="ARBA00022989"/>
    </source>
</evidence>
<dbReference type="STRING" id="1802158.A2827_03380"/>
<evidence type="ECO:0000256" key="2">
    <source>
        <dbReference type="ARBA" id="ARBA00022481"/>
    </source>
</evidence>
<dbReference type="GO" id="GO:0016020">
    <property type="term" value="C:membrane"/>
    <property type="evidence" value="ECO:0007669"/>
    <property type="project" value="UniProtKB-SubCell"/>
</dbReference>
<dbReference type="InterPro" id="IPR012902">
    <property type="entry name" value="N_methyl_site"/>
</dbReference>
<dbReference type="InterPro" id="IPR000983">
    <property type="entry name" value="Bac_GSPG_pilin"/>
</dbReference>
<dbReference type="NCBIfam" id="TIGR02532">
    <property type="entry name" value="IV_pilin_GFxxxE"/>
    <property type="match status" value="1"/>
</dbReference>
<dbReference type="PRINTS" id="PR00813">
    <property type="entry name" value="BCTERIALGSPG"/>
</dbReference>
<dbReference type="InterPro" id="IPR045584">
    <property type="entry name" value="Pilin-like"/>
</dbReference>
<keyword evidence="4 6" id="KW-1133">Transmembrane helix</keyword>